<organism evidence="2 3">
    <name type="scientific">Blattamonas nauphoetae</name>
    <dbReference type="NCBI Taxonomy" id="2049346"/>
    <lineage>
        <taxon>Eukaryota</taxon>
        <taxon>Metamonada</taxon>
        <taxon>Preaxostyla</taxon>
        <taxon>Oxymonadida</taxon>
        <taxon>Blattamonas</taxon>
    </lineage>
</organism>
<proteinExistence type="predicted"/>
<sequence length="405" mass="44988">MKNPVTIQNCHFNTTDTSIEHAIFGVPLVSFSSIEHSFSIKWSSFNSFSASGYDLLAITTERSISLVSVQVSVCFSLHPPRKDRRYDRPNRHLKNIHRPLNRIGTFTKHHQSSSPSQRKCQSSSSSYKFLRLSNTPRFFIARLALSKSKTALCARMDQSLPSNSATPHSIDVFVIGHNLANTITPVKWEGNFFERTIPRFGDGFDFSLSFSSITIVVPPHSFQQSLFSSASEKLSFSSCSIFGTSTDPVTFSLIELKSGELVITSTEIKTVTLHSTLLKENWEGTLSSDSLRSSVLLSLSSVSSLSEEVSSFDTHSPLSEFYPRVAPRIVVTKDSKNEDLWLCGSAALPCLSMDVSVELTKVREVEVKGEEEIGSRLKMDGDCNDRRTQEARSGEDGWEGADCEQ</sequence>
<evidence type="ECO:0000313" key="3">
    <source>
        <dbReference type="Proteomes" id="UP001281761"/>
    </source>
</evidence>
<feature type="compositionally biased region" description="Acidic residues" evidence="1">
    <location>
        <begin position="396"/>
        <end position="405"/>
    </location>
</feature>
<keyword evidence="3" id="KW-1185">Reference proteome</keyword>
<feature type="compositionally biased region" description="Basic and acidic residues" evidence="1">
    <location>
        <begin position="376"/>
        <end position="395"/>
    </location>
</feature>
<dbReference type="EMBL" id="JARBJD010000222">
    <property type="protein sequence ID" value="KAK2946677.1"/>
    <property type="molecule type" value="Genomic_DNA"/>
</dbReference>
<gene>
    <name evidence="2" type="ORF">BLNAU_18429</name>
</gene>
<dbReference type="Proteomes" id="UP001281761">
    <property type="component" value="Unassembled WGS sequence"/>
</dbReference>
<evidence type="ECO:0000313" key="2">
    <source>
        <dbReference type="EMBL" id="KAK2946677.1"/>
    </source>
</evidence>
<accession>A0ABQ9X6Y7</accession>
<protein>
    <submittedName>
        <fullName evidence="2">Uncharacterized protein</fullName>
    </submittedName>
</protein>
<reference evidence="2 3" key="1">
    <citation type="journal article" date="2022" name="bioRxiv">
        <title>Genomics of Preaxostyla Flagellates Illuminates Evolutionary Transitions and the Path Towards Mitochondrial Loss.</title>
        <authorList>
            <person name="Novak L.V.F."/>
            <person name="Treitli S.C."/>
            <person name="Pyrih J."/>
            <person name="Halakuc P."/>
            <person name="Pipaliya S.V."/>
            <person name="Vacek V."/>
            <person name="Brzon O."/>
            <person name="Soukal P."/>
            <person name="Eme L."/>
            <person name="Dacks J.B."/>
            <person name="Karnkowska A."/>
            <person name="Elias M."/>
            <person name="Hampl V."/>
        </authorList>
    </citation>
    <scope>NUCLEOTIDE SEQUENCE [LARGE SCALE GENOMIC DNA]</scope>
    <source>
        <strain evidence="2">NAU3</strain>
        <tissue evidence="2">Gut</tissue>
    </source>
</reference>
<feature type="region of interest" description="Disordered" evidence="1">
    <location>
        <begin position="376"/>
        <end position="405"/>
    </location>
</feature>
<evidence type="ECO:0000256" key="1">
    <source>
        <dbReference type="SAM" id="MobiDB-lite"/>
    </source>
</evidence>
<comment type="caution">
    <text evidence="2">The sequence shown here is derived from an EMBL/GenBank/DDBJ whole genome shotgun (WGS) entry which is preliminary data.</text>
</comment>
<name>A0ABQ9X6Y7_9EUKA</name>